<dbReference type="AlphaFoldDB" id="A0A9P4WFV9"/>
<dbReference type="EMBL" id="SWKV01000179">
    <property type="protein sequence ID" value="KAF3031222.1"/>
    <property type="molecule type" value="Genomic_DNA"/>
</dbReference>
<keyword evidence="4" id="KW-1185">Reference proteome</keyword>
<proteinExistence type="predicted"/>
<dbReference type="Proteomes" id="UP000758155">
    <property type="component" value="Unassembled WGS sequence"/>
</dbReference>
<accession>A0A9P4WFV9</accession>
<reference evidence="3" key="1">
    <citation type="submission" date="2019-04" db="EMBL/GenBank/DDBJ databases">
        <title>Sequencing of skin fungus with MAO and IRED activity.</title>
        <authorList>
            <person name="Marsaioli A.J."/>
            <person name="Bonatto J.M.C."/>
            <person name="Reis Junior O."/>
        </authorList>
    </citation>
    <scope>NUCLEOTIDE SEQUENCE</scope>
    <source>
        <strain evidence="3">28M1</strain>
    </source>
</reference>
<comment type="caution">
    <text evidence="3">The sequence shown here is derived from an EMBL/GenBank/DDBJ whole genome shotgun (WGS) entry which is preliminary data.</text>
</comment>
<gene>
    <name evidence="3" type="ORF">E8E12_001424</name>
</gene>
<protein>
    <submittedName>
        <fullName evidence="3">Uncharacterized protein</fullName>
    </submittedName>
</protein>
<organism evidence="3 4">
    <name type="scientific">Didymella heteroderae</name>
    <dbReference type="NCBI Taxonomy" id="1769908"/>
    <lineage>
        <taxon>Eukaryota</taxon>
        <taxon>Fungi</taxon>
        <taxon>Dikarya</taxon>
        <taxon>Ascomycota</taxon>
        <taxon>Pezizomycotina</taxon>
        <taxon>Dothideomycetes</taxon>
        <taxon>Pleosporomycetidae</taxon>
        <taxon>Pleosporales</taxon>
        <taxon>Pleosporineae</taxon>
        <taxon>Didymellaceae</taxon>
        <taxon>Didymella</taxon>
    </lineage>
</organism>
<feature type="compositionally biased region" description="Basic and acidic residues" evidence="1">
    <location>
        <begin position="285"/>
        <end position="302"/>
    </location>
</feature>
<evidence type="ECO:0000313" key="3">
    <source>
        <dbReference type="EMBL" id="KAF3031222.1"/>
    </source>
</evidence>
<feature type="signal peptide" evidence="2">
    <location>
        <begin position="1"/>
        <end position="21"/>
    </location>
</feature>
<evidence type="ECO:0000256" key="1">
    <source>
        <dbReference type="SAM" id="MobiDB-lite"/>
    </source>
</evidence>
<dbReference type="OrthoDB" id="3937708at2759"/>
<name>A0A9P4WFV9_9PLEO</name>
<keyword evidence="2" id="KW-0732">Signal</keyword>
<feature type="chain" id="PRO_5040243655" evidence="2">
    <location>
        <begin position="22"/>
        <end position="404"/>
    </location>
</feature>
<feature type="region of interest" description="Disordered" evidence="1">
    <location>
        <begin position="285"/>
        <end position="307"/>
    </location>
</feature>
<evidence type="ECO:0000256" key="2">
    <source>
        <dbReference type="SAM" id="SignalP"/>
    </source>
</evidence>
<sequence>MPVSHFLSLTAFAALLSLVKSQNDNGTIFDPDSICYSYGVDFVDEGHYFINSQSTEQFSAVSTFKGCNTGEADILLVDPNDIEYLCDDIPTTPQDTKQLSQCPIRKNQMSSGHWLLLILGNNGDYPAQPFAWQRDLYLTVGTQVTNTYTPTMTATSSVIPTITETQTTTSVLVTEVGPFTTFTIPSATAKKTKTITPRPVTTTSTKTLTKTRLTATRVFSTTTKTATATCKFPGRPLPDKPCRYTPTRLHPAALATPTTISKQRYMRRTDRSVDYEWARARVEAAKQRRSEKAKGLQRRAPDSETTTITAATPITTTTIITAAATTTIEPVLVTSTSTSELPPATVYSGVFTFTRTLPTPTKTRLRLGWATTTKTITWGATFTRHTTVTPSASVSACKKAGGHF</sequence>
<evidence type="ECO:0000313" key="4">
    <source>
        <dbReference type="Proteomes" id="UP000758155"/>
    </source>
</evidence>